<dbReference type="Pfam" id="PF00395">
    <property type="entry name" value="SLH"/>
    <property type="match status" value="3"/>
</dbReference>
<dbReference type="RefSeq" id="WP_013429420.1">
    <property type="nucleotide sequence ID" value="NC_014720.1"/>
</dbReference>
<dbReference type="EMBL" id="CP002330">
    <property type="protein sequence ID" value="ADQ45263.1"/>
    <property type="molecule type" value="Genomic_DNA"/>
</dbReference>
<dbReference type="PANTHER" id="PTHR43308:SF5">
    <property type="entry name" value="S-LAYER PROTEIN _ PEPTIDOGLYCAN ENDO-BETA-N-ACETYLGLUCOSAMINIDASE"/>
    <property type="match status" value="1"/>
</dbReference>
<sequence>MKRFKRTVSLAVVAVFLLANVLAFAATPLDNCKSAAKSLLSQLVDKIKASGSAQQTAEVISKFISGSGRTVLVNAFNQIAQGPGAAQRLESALGLNPTTLGQLLDWMASYQGGGGKNWFVNLVSLSGDALNSALDTAANDLVNKYIQTVGGDVYKAEYQLNKINAAIMLFNGTPGGYKPIKYDSTGNFSVYDTGFNNLFSLLNPLLGNQITGEENKANLKNAFQTIVNAVNSIADPTEKLGAKALLQALGLLYVESAPSTGGGVVPSTGGGTTTTQPTTSQQQQQATQPAQQPSQQTQQTTLSDLSKKLDEAIAQGNSAQISEAVNALASVLAAMKNTEEAVSSLKEISGKVATALDKISDVSQVKSIVNGLTNAINTVASNIQKQSLSTVEKSLQLESLKFETAGLLLKAYEAAAVTPQKTEDTSKVTFKVSANDIALAISKANEVASGIQTTNSTVKKSLNFAGVSIAINAISSKDISVMFDKESIDKIKSDSKVTNILIKTQNTSVVIPKSTLTADKFEIKIIPKQVSNALSKAVDVNIVVGDNVQEKFDKPVVLLLKLNNKISDESKVAVYRVSDGKTEIVPGIYVSTINSFLVERKSLSTYYVGSYNKTYSDVDSNAWYYKNVQLISAKGITDGYPDGTFRPNNNVTRAEFAKMVVETFQFDTTGQEVTKFEDVKSTDWFYSYVATLYNLGIINGRSETKFSPNAPVTREEMAKMISLALVKAGKVSLSAIPTLSFKDDSSISAWAKKYVAIVVENGIMEGRGSSTFAPKANATRAEVATVIVRALMK</sequence>
<evidence type="ECO:0000313" key="5">
    <source>
        <dbReference type="Proteomes" id="UP000006835"/>
    </source>
</evidence>
<evidence type="ECO:0000256" key="2">
    <source>
        <dbReference type="SAM" id="SignalP"/>
    </source>
</evidence>
<dbReference type="Proteomes" id="UP000006835">
    <property type="component" value="Chromosome"/>
</dbReference>
<dbReference type="PROSITE" id="PS51272">
    <property type="entry name" value="SLH"/>
    <property type="match status" value="3"/>
</dbReference>
<evidence type="ECO:0000259" key="3">
    <source>
        <dbReference type="PROSITE" id="PS51272"/>
    </source>
</evidence>
<reference key="1">
    <citation type="submission" date="2010-11" db="EMBL/GenBank/DDBJ databases">
        <title>Complete sequence of Caldicellulosiruptor kronotskyensis 2002.</title>
        <authorList>
            <consortium name="US DOE Joint Genome Institute"/>
            <person name="Lucas S."/>
            <person name="Copeland A."/>
            <person name="Lapidus A."/>
            <person name="Cheng J.-F."/>
            <person name="Bruce D."/>
            <person name="Goodwin L."/>
            <person name="Pitluck S."/>
            <person name="Davenport K."/>
            <person name="Detter J.C."/>
            <person name="Han C."/>
            <person name="Tapia R."/>
            <person name="Land M."/>
            <person name="Hauser L."/>
            <person name="Jeffries C."/>
            <person name="Kyrpides N."/>
            <person name="Ivanova N."/>
            <person name="Mikhailova N."/>
            <person name="Blumer-Schuette S.E."/>
            <person name="Kelly R.M."/>
            <person name="Woyke T."/>
        </authorList>
    </citation>
    <scope>NUCLEOTIDE SEQUENCE</scope>
    <source>
        <strain>2002</strain>
    </source>
</reference>
<dbReference type="HOGENOM" id="CLU_402632_0_0_9"/>
<evidence type="ECO:0000256" key="1">
    <source>
        <dbReference type="SAM" id="MobiDB-lite"/>
    </source>
</evidence>
<gene>
    <name evidence="4" type="ordered locus">Calkro_0360</name>
</gene>
<name>E4SDX6_CALK2</name>
<keyword evidence="5" id="KW-1185">Reference proteome</keyword>
<dbReference type="AlphaFoldDB" id="E4SDX6"/>
<keyword evidence="2" id="KW-0732">Signal</keyword>
<dbReference type="KEGG" id="ckn:Calkro_0360"/>
<dbReference type="InterPro" id="IPR051465">
    <property type="entry name" value="Cell_Envelope_Struct_Comp"/>
</dbReference>
<feature type="compositionally biased region" description="Low complexity" evidence="1">
    <location>
        <begin position="273"/>
        <end position="301"/>
    </location>
</feature>
<feature type="domain" description="SLH" evidence="3">
    <location>
        <begin position="611"/>
        <end position="674"/>
    </location>
</feature>
<feature type="signal peptide" evidence="2">
    <location>
        <begin position="1"/>
        <end position="25"/>
    </location>
</feature>
<feature type="region of interest" description="Disordered" evidence="1">
    <location>
        <begin position="262"/>
        <end position="303"/>
    </location>
</feature>
<feature type="compositionally biased region" description="Gly residues" evidence="1">
    <location>
        <begin position="262"/>
        <end position="272"/>
    </location>
</feature>
<feature type="domain" description="SLH" evidence="3">
    <location>
        <begin position="675"/>
        <end position="735"/>
    </location>
</feature>
<organism evidence="4 5">
    <name type="scientific">Caldicellulosiruptor kronotskyensis (strain DSM 18902 / VKM B-2412 / 2002)</name>
    <dbReference type="NCBI Taxonomy" id="632348"/>
    <lineage>
        <taxon>Bacteria</taxon>
        <taxon>Bacillati</taxon>
        <taxon>Bacillota</taxon>
        <taxon>Bacillota incertae sedis</taxon>
        <taxon>Caldicellulosiruptorales</taxon>
        <taxon>Caldicellulosiruptoraceae</taxon>
        <taxon>Caldicellulosiruptor</taxon>
    </lineage>
</organism>
<feature type="domain" description="SLH" evidence="3">
    <location>
        <begin position="738"/>
        <end position="793"/>
    </location>
</feature>
<accession>E4SDX6</accession>
<proteinExistence type="predicted"/>
<feature type="chain" id="PRO_5003188604" evidence="2">
    <location>
        <begin position="26"/>
        <end position="793"/>
    </location>
</feature>
<protein>
    <submittedName>
        <fullName evidence="4">S-layer domain-containing protein</fullName>
    </submittedName>
</protein>
<evidence type="ECO:0000313" key="4">
    <source>
        <dbReference type="EMBL" id="ADQ45263.1"/>
    </source>
</evidence>
<dbReference type="PANTHER" id="PTHR43308">
    <property type="entry name" value="OUTER MEMBRANE PROTEIN ALPHA-RELATED"/>
    <property type="match status" value="1"/>
</dbReference>
<dbReference type="PATRIC" id="fig|632348.3.peg.389"/>
<dbReference type="InterPro" id="IPR001119">
    <property type="entry name" value="SLH_dom"/>
</dbReference>
<reference evidence="4 5" key="2">
    <citation type="journal article" date="2011" name="J. Bacteriol.">
        <title>Complete genome sequences for the anaerobic, extremely thermophilic plant biomass-degrading bacteria Caldicellulosiruptor hydrothermalis, Caldicellulosiruptor kristjanssonii, Caldicellulosiruptor kronotskyensis, Caldicellulosiruptor owensenis, and Caldicellulosiruptor lactoaceticus.</title>
        <authorList>
            <person name="Blumer-Schuette S.E."/>
            <person name="Ozdemir I."/>
            <person name="Mistry D."/>
            <person name="Lucas S."/>
            <person name="Lapidus A."/>
            <person name="Cheng J.F."/>
            <person name="Goodwin L.A."/>
            <person name="Pitluck S."/>
            <person name="Land M.L."/>
            <person name="Hauser L.J."/>
            <person name="Woyke T."/>
            <person name="Mikhailova N."/>
            <person name="Pati A."/>
            <person name="Kyrpides N.C."/>
            <person name="Ivanova N."/>
            <person name="Detter J.C."/>
            <person name="Walston-Davenport K."/>
            <person name="Han S."/>
            <person name="Adams M.W."/>
            <person name="Kelly R.M."/>
        </authorList>
    </citation>
    <scope>NUCLEOTIDE SEQUENCE [LARGE SCALE GENOMIC DNA]</scope>
    <source>
        <strain evidence="5">DSM 18902 / VKM B-2412 / 2002</strain>
    </source>
</reference>